<dbReference type="AlphaFoldDB" id="A0A1C0B6A2"/>
<dbReference type="SUPFAM" id="SSF52540">
    <property type="entry name" value="P-loop containing nucleoside triphosphate hydrolases"/>
    <property type="match status" value="1"/>
</dbReference>
<dbReference type="OrthoDB" id="6512860at2"/>
<evidence type="ECO:0000256" key="1">
    <source>
        <dbReference type="ARBA" id="ARBA00004651"/>
    </source>
</evidence>
<evidence type="ECO:0000256" key="5">
    <source>
        <dbReference type="ARBA" id="ARBA00022989"/>
    </source>
</evidence>
<accession>A0A1C0B6A2</accession>
<evidence type="ECO:0000256" key="3">
    <source>
        <dbReference type="ARBA" id="ARBA00022475"/>
    </source>
</evidence>
<keyword evidence="6" id="KW-0472">Membrane</keyword>
<dbReference type="InterPro" id="IPR003688">
    <property type="entry name" value="TraG/VirD4"/>
</dbReference>
<organism evidence="7 8">
    <name type="scientific">Aliarcobacter thereius</name>
    <dbReference type="NCBI Taxonomy" id="544718"/>
    <lineage>
        <taxon>Bacteria</taxon>
        <taxon>Pseudomonadati</taxon>
        <taxon>Campylobacterota</taxon>
        <taxon>Epsilonproteobacteria</taxon>
        <taxon>Campylobacterales</taxon>
        <taxon>Arcobacteraceae</taxon>
        <taxon>Aliarcobacter</taxon>
    </lineage>
</organism>
<dbReference type="Gene3D" id="3.40.50.300">
    <property type="entry name" value="P-loop containing nucleotide triphosphate hydrolases"/>
    <property type="match status" value="1"/>
</dbReference>
<dbReference type="InterPro" id="IPR051539">
    <property type="entry name" value="T4SS-coupling_protein"/>
</dbReference>
<evidence type="ECO:0000313" key="8">
    <source>
        <dbReference type="Proteomes" id="UP000093281"/>
    </source>
</evidence>
<proteinExistence type="inferred from homology"/>
<dbReference type="EMBL" id="LCUJ01000004">
    <property type="protein sequence ID" value="OCL98838.1"/>
    <property type="molecule type" value="Genomic_DNA"/>
</dbReference>
<protein>
    <submittedName>
        <fullName evidence="7">Type IV secretory system Conjugative DNA transfer</fullName>
    </submittedName>
</protein>
<dbReference type="Proteomes" id="UP000093281">
    <property type="component" value="Unassembled WGS sequence"/>
</dbReference>
<evidence type="ECO:0000256" key="2">
    <source>
        <dbReference type="ARBA" id="ARBA00008806"/>
    </source>
</evidence>
<comment type="subcellular location">
    <subcellularLocation>
        <location evidence="1">Cell membrane</location>
        <topology evidence="1">Multi-pass membrane protein</topology>
    </subcellularLocation>
</comment>
<sequence>MFFQKHNKEIIEDRSKSIFAQSSHFGRAMSSIDAEIALNFKEATNFNPLDYLKNEKSFLGLDHKTQKPLYIKNDDIVHSLITAPTRAGKGIYFGIKAVECLKAAKGLIVIDPKEDDFLPAIIKEELEKQDRVEDFIVWNWQNEFSFKTFESDDEVEAAKKITTMLNLIEVEDEAGASFYRKSERIALKKLMYLFYNSEELLNYKAEKNLLNFCKFVNYFASDLSNFIEFSKEKNKPKANIELLEDLAKRYFDSKLFNKCNQFRERDISTLESLSFSLSEFENINFTENSSILEALIDGKCIYIKSDMLDETALKFLKFVIADIINKARKYKKDTNCVVIADEISFYPTSILSAALATIAGFGVKFILAYQDDGQLVNEYLKSAIKSNCQTKLYYKSSDIKTIEYIDKLGGQELVSKFFMNGMEQTVRQEQESFLNINKQRALPKARVGILIHESIPKPFIIDTSPILVSQKFDWQVENNKTKMVEIHELEKKFSAMEFKVKKGDLSANVEDIENEKIEKFEI</sequence>
<name>A0A1C0B6A2_9BACT</name>
<dbReference type="PANTHER" id="PTHR37937">
    <property type="entry name" value="CONJUGATIVE TRANSFER: DNA TRANSPORT"/>
    <property type="match status" value="1"/>
</dbReference>
<comment type="caution">
    <text evidence="7">The sequence shown here is derived from an EMBL/GenBank/DDBJ whole genome shotgun (WGS) entry which is preliminary data.</text>
</comment>
<dbReference type="RefSeq" id="WP_066186512.1">
    <property type="nucleotide sequence ID" value="NZ_LCUJ01000004.1"/>
</dbReference>
<dbReference type="Pfam" id="PF02534">
    <property type="entry name" value="T4SS-DNA_transf"/>
    <property type="match status" value="1"/>
</dbReference>
<evidence type="ECO:0000256" key="4">
    <source>
        <dbReference type="ARBA" id="ARBA00022692"/>
    </source>
</evidence>
<gene>
    <name evidence="7" type="ORF">AAX29_01348</name>
</gene>
<keyword evidence="4" id="KW-0812">Transmembrane</keyword>
<dbReference type="PANTHER" id="PTHR37937:SF1">
    <property type="entry name" value="CONJUGATIVE TRANSFER: DNA TRANSPORT"/>
    <property type="match status" value="1"/>
</dbReference>
<evidence type="ECO:0000256" key="6">
    <source>
        <dbReference type="ARBA" id="ARBA00023136"/>
    </source>
</evidence>
<dbReference type="CDD" id="cd01127">
    <property type="entry name" value="TrwB_TraG_TraD_VirD4"/>
    <property type="match status" value="1"/>
</dbReference>
<dbReference type="InterPro" id="IPR027417">
    <property type="entry name" value="P-loop_NTPase"/>
</dbReference>
<evidence type="ECO:0000313" key="7">
    <source>
        <dbReference type="EMBL" id="OCL98838.1"/>
    </source>
</evidence>
<dbReference type="GO" id="GO:0005886">
    <property type="term" value="C:plasma membrane"/>
    <property type="evidence" value="ECO:0007669"/>
    <property type="project" value="UniProtKB-SubCell"/>
</dbReference>
<comment type="similarity">
    <text evidence="2">Belongs to the VirD4/TraG family.</text>
</comment>
<keyword evidence="5" id="KW-1133">Transmembrane helix</keyword>
<reference evidence="8" key="1">
    <citation type="submission" date="2015-05" db="EMBL/GenBank/DDBJ databases">
        <authorList>
            <person name="Rovetto F."/>
            <person name="Cocolin L."/>
            <person name="Illeghems K."/>
            <person name="Van Nieuwerburgh F."/>
            <person name="Houf K."/>
        </authorList>
    </citation>
    <scope>NUCLEOTIDE SEQUENCE [LARGE SCALE GENOMIC DNA]</scope>
    <source>
        <strain evidence="8">DU22</strain>
    </source>
</reference>
<keyword evidence="3" id="KW-1003">Cell membrane</keyword>